<accession>A0AAW2U5P1</accession>
<protein>
    <recommendedName>
        <fullName evidence="1">Reverse transcriptase zinc-binding domain-containing protein</fullName>
    </recommendedName>
</protein>
<dbReference type="InterPro" id="IPR026960">
    <property type="entry name" value="RVT-Znf"/>
</dbReference>
<dbReference type="Pfam" id="PF13966">
    <property type="entry name" value="zf-RVT"/>
    <property type="match status" value="1"/>
</dbReference>
<evidence type="ECO:0000259" key="1">
    <source>
        <dbReference type="Pfam" id="PF13966"/>
    </source>
</evidence>
<dbReference type="EMBL" id="JACGWN010000013">
    <property type="protein sequence ID" value="KAL0410936.1"/>
    <property type="molecule type" value="Genomic_DNA"/>
</dbReference>
<organism evidence="2">
    <name type="scientific">Sesamum latifolium</name>
    <dbReference type="NCBI Taxonomy" id="2727402"/>
    <lineage>
        <taxon>Eukaryota</taxon>
        <taxon>Viridiplantae</taxon>
        <taxon>Streptophyta</taxon>
        <taxon>Embryophyta</taxon>
        <taxon>Tracheophyta</taxon>
        <taxon>Spermatophyta</taxon>
        <taxon>Magnoliopsida</taxon>
        <taxon>eudicotyledons</taxon>
        <taxon>Gunneridae</taxon>
        <taxon>Pentapetalae</taxon>
        <taxon>asterids</taxon>
        <taxon>lamiids</taxon>
        <taxon>Lamiales</taxon>
        <taxon>Pedaliaceae</taxon>
        <taxon>Sesamum</taxon>
    </lineage>
</organism>
<proteinExistence type="predicted"/>
<reference evidence="2" key="1">
    <citation type="submission" date="2020-06" db="EMBL/GenBank/DDBJ databases">
        <authorList>
            <person name="Li T."/>
            <person name="Hu X."/>
            <person name="Zhang T."/>
            <person name="Song X."/>
            <person name="Zhang H."/>
            <person name="Dai N."/>
            <person name="Sheng W."/>
            <person name="Hou X."/>
            <person name="Wei L."/>
        </authorList>
    </citation>
    <scope>NUCLEOTIDE SEQUENCE</scope>
    <source>
        <strain evidence="2">KEN1</strain>
        <tissue evidence="2">Leaf</tissue>
    </source>
</reference>
<dbReference type="AlphaFoldDB" id="A0AAW2U5P1"/>
<name>A0AAW2U5P1_9LAMI</name>
<feature type="domain" description="Reverse transcriptase zinc-binding" evidence="1">
    <location>
        <begin position="143"/>
        <end position="226"/>
    </location>
</feature>
<reference evidence="2" key="2">
    <citation type="journal article" date="2024" name="Plant">
        <title>Genomic evolution and insights into agronomic trait innovations of Sesamum species.</title>
        <authorList>
            <person name="Miao H."/>
            <person name="Wang L."/>
            <person name="Qu L."/>
            <person name="Liu H."/>
            <person name="Sun Y."/>
            <person name="Le M."/>
            <person name="Wang Q."/>
            <person name="Wei S."/>
            <person name="Zheng Y."/>
            <person name="Lin W."/>
            <person name="Duan Y."/>
            <person name="Cao H."/>
            <person name="Xiong S."/>
            <person name="Wang X."/>
            <person name="Wei L."/>
            <person name="Li C."/>
            <person name="Ma Q."/>
            <person name="Ju M."/>
            <person name="Zhao R."/>
            <person name="Li G."/>
            <person name="Mu C."/>
            <person name="Tian Q."/>
            <person name="Mei H."/>
            <person name="Zhang T."/>
            <person name="Gao T."/>
            <person name="Zhang H."/>
        </authorList>
    </citation>
    <scope>NUCLEOTIDE SEQUENCE</scope>
    <source>
        <strain evidence="2">KEN1</strain>
    </source>
</reference>
<comment type="caution">
    <text evidence="2">The sequence shown here is derived from an EMBL/GenBank/DDBJ whole genome shotgun (WGS) entry which is preliminary data.</text>
</comment>
<evidence type="ECO:0000313" key="2">
    <source>
        <dbReference type="EMBL" id="KAL0410936.1"/>
    </source>
</evidence>
<gene>
    <name evidence="2" type="ORF">Slati_3683300</name>
</gene>
<sequence length="336" mass="39354">MENPKATRHNYEQDFHAKYFASGDFWSAGRTSNMSFTWRSILEAREVIKSGVRWKIGYGQRVRVWHHPWIPRPHTFMPITPCHPFLQNIQVSDLMCHSLFCWNSKLIDHIFYPEDARIIKSIPLGRSSTADSQIWHFDKRGTFSVKSAYHVALRCLRASSNSETEQTKVPHKVKIFAWRLCHDALPTTVNLCRCWCNVDPACSTCGYAREDVRHAVLDCHFARQSWAISNLPWAVISVWQKGSLEWMRLVRKNLDHSQCKYFLIVCWSLWRCRNQLVMEQLEIRPLDCISMASKFFSDYLNCVIVKSSSPASEDSWTTPRKDKIIRRLDLQEQNRG</sequence>